<evidence type="ECO:0000313" key="3">
    <source>
        <dbReference type="Proteomes" id="UP001198565"/>
    </source>
</evidence>
<name>A0ABS7R1X3_9ACTN</name>
<dbReference type="InterPro" id="IPR041427">
    <property type="entry name" value="AbiJ-NTD3"/>
</dbReference>
<dbReference type="EMBL" id="JAINVZ010000047">
    <property type="protein sequence ID" value="MBY8889421.1"/>
    <property type="molecule type" value="Genomic_DNA"/>
</dbReference>
<gene>
    <name evidence="2" type="ORF">K7472_31940</name>
</gene>
<evidence type="ECO:0000259" key="1">
    <source>
        <dbReference type="Pfam" id="PF18860"/>
    </source>
</evidence>
<dbReference type="RefSeq" id="WP_222982730.1">
    <property type="nucleotide sequence ID" value="NZ_JAINVZ010000047.1"/>
</dbReference>
<accession>A0ABS7R1X3</accession>
<dbReference type="Pfam" id="PF18860">
    <property type="entry name" value="AbiJ_NTD3"/>
    <property type="match status" value="1"/>
</dbReference>
<comment type="caution">
    <text evidence="2">The sequence shown here is derived from an EMBL/GenBank/DDBJ whole genome shotgun (WGS) entry which is preliminary data.</text>
</comment>
<sequence>MAVRPVDLREAVSTVVWGLSSYTHTELTSLGKKHRLPIPGEEAGTKSQRLEACLEAITDGDLHQVAQRLLDSSHISLHGADRFALEDAVWEAGPVIEIMGRTRRDIAHAIDLEELIHRQDRFEGLLEQFWVLDNDPMATWSGSSSTSRRALIHRFVFRNPGDWSTDDFFEQLGAYEAGSARFGRFLEGLVDPGTLPDAEAQSRVVEAVNVVLVKAGARLEQTGDRDGYPYFQLVRTGPGAVRRPKTLVFATTVKPDIRLVSVVDNDIEVLQDMDQILVYDRPVGPEGIRWRNLQQWWQEKKGIDDEGEAKKTLYERLLKSMPADEVSPQRNFYRIYHENYGVLARDLPALLPEVWLHWDHKTVRQRGVKALLNHRMDFLMLLPHGHRVVLEVDGGHHYATSRAYEGTVRGDRDLKLRGYETYRFSSTELGRDQIGPLMKRFFAGLFDLHGLVRTESESPSQSS</sequence>
<reference evidence="2 3" key="1">
    <citation type="submission" date="2021-08" db="EMBL/GenBank/DDBJ databases">
        <title>Streptomyces sp. PTM05 isolated from lichen.</title>
        <authorList>
            <person name="Somphong A."/>
            <person name="Phongsopitanun W."/>
            <person name="Tanasupawat S."/>
        </authorList>
    </citation>
    <scope>NUCLEOTIDE SEQUENCE [LARGE SCALE GENOMIC DNA]</scope>
    <source>
        <strain evidence="2 3">Ptm05</strain>
    </source>
</reference>
<organism evidence="2 3">
    <name type="scientific">Streptantibioticus parmotrematis</name>
    <dbReference type="NCBI Taxonomy" id="2873249"/>
    <lineage>
        <taxon>Bacteria</taxon>
        <taxon>Bacillati</taxon>
        <taxon>Actinomycetota</taxon>
        <taxon>Actinomycetes</taxon>
        <taxon>Kitasatosporales</taxon>
        <taxon>Streptomycetaceae</taxon>
        <taxon>Streptantibioticus</taxon>
    </lineage>
</organism>
<protein>
    <recommendedName>
        <fullName evidence="1">AbiJ-NTD3 domain-containing protein</fullName>
    </recommendedName>
</protein>
<dbReference type="Proteomes" id="UP001198565">
    <property type="component" value="Unassembled WGS sequence"/>
</dbReference>
<proteinExistence type="predicted"/>
<feature type="domain" description="AbiJ-NTD3" evidence="1">
    <location>
        <begin position="97"/>
        <end position="263"/>
    </location>
</feature>
<evidence type="ECO:0000313" key="2">
    <source>
        <dbReference type="EMBL" id="MBY8889421.1"/>
    </source>
</evidence>
<keyword evidence="3" id="KW-1185">Reference proteome</keyword>